<accession>A0A1A9N438</accession>
<keyword evidence="1" id="KW-1133">Transmembrane helix</keyword>
<evidence type="ECO:0000313" key="3">
    <source>
        <dbReference type="EMBL" id="OAJ56745.1"/>
    </source>
</evidence>
<dbReference type="EMBL" id="LXJZ01000184">
    <property type="protein sequence ID" value="OAJ56745.1"/>
    <property type="molecule type" value="Genomic_DNA"/>
</dbReference>
<name>A0A1A9N438_9BURK</name>
<proteinExistence type="predicted"/>
<protein>
    <recommendedName>
        <fullName evidence="2">TadE-like domain-containing protein</fullName>
    </recommendedName>
</protein>
<evidence type="ECO:0000259" key="2">
    <source>
        <dbReference type="Pfam" id="PF07811"/>
    </source>
</evidence>
<comment type="caution">
    <text evidence="4">The sequence shown here is derived from an EMBL/GenBank/DDBJ whole genome shotgun (WGS) entry which is preliminary data.</text>
</comment>
<dbReference type="Pfam" id="PF07811">
    <property type="entry name" value="TadE"/>
    <property type="match status" value="1"/>
</dbReference>
<feature type="domain" description="TadE-like" evidence="2">
    <location>
        <begin position="13"/>
        <end position="55"/>
    </location>
</feature>
<dbReference type="Proteomes" id="UP000077961">
    <property type="component" value="Unassembled WGS sequence"/>
</dbReference>
<gene>
    <name evidence="3" type="ORF">A6V36_33145</name>
    <name evidence="4" type="ORF">A6V37_29890</name>
</gene>
<evidence type="ECO:0000313" key="6">
    <source>
        <dbReference type="Proteomes" id="UP000078116"/>
    </source>
</evidence>
<dbReference type="EMBL" id="LXKA01000329">
    <property type="protein sequence ID" value="OAJ57168.1"/>
    <property type="molecule type" value="Genomic_DNA"/>
</dbReference>
<evidence type="ECO:0000256" key="1">
    <source>
        <dbReference type="SAM" id="Phobius"/>
    </source>
</evidence>
<evidence type="ECO:0000313" key="5">
    <source>
        <dbReference type="Proteomes" id="UP000077961"/>
    </source>
</evidence>
<keyword evidence="1" id="KW-0812">Transmembrane</keyword>
<reference evidence="5 6" key="1">
    <citation type="submission" date="2016-04" db="EMBL/GenBank/DDBJ databases">
        <title>Reclassification of Paraburkholderia panaciterrae (Farh et al. 2015) Dobritsa &amp; Samadpour 2016 as a later homotypic synonym of Paraburkholderia ginsengiterrae (Farh et al. 2015) Dobritsa &amp; Samadpour 2016.</title>
        <authorList>
            <person name="Dobritsa A.P."/>
            <person name="Kutumbaka K."/>
            <person name="Samadpour M."/>
        </authorList>
    </citation>
    <scope>NUCLEOTIDE SEQUENCE [LARGE SCALE GENOMIC DNA]</scope>
    <source>
        <strain evidence="4 6">DCY85</strain>
        <strain evidence="3 5">DCY85-1</strain>
    </source>
</reference>
<keyword evidence="5" id="KW-1185">Reference proteome</keyword>
<evidence type="ECO:0000313" key="4">
    <source>
        <dbReference type="EMBL" id="OAJ57168.1"/>
    </source>
</evidence>
<dbReference type="STRING" id="1462993.A6V36_33145"/>
<keyword evidence="1" id="KW-0472">Membrane</keyword>
<organism evidence="4 6">
    <name type="scientific">Paraburkholderia ginsengiterrae</name>
    <dbReference type="NCBI Taxonomy" id="1462993"/>
    <lineage>
        <taxon>Bacteria</taxon>
        <taxon>Pseudomonadati</taxon>
        <taxon>Pseudomonadota</taxon>
        <taxon>Betaproteobacteria</taxon>
        <taxon>Burkholderiales</taxon>
        <taxon>Burkholderiaceae</taxon>
        <taxon>Paraburkholderia</taxon>
    </lineage>
</organism>
<dbReference type="InterPro" id="IPR012495">
    <property type="entry name" value="TadE-like_dom"/>
</dbReference>
<sequence length="153" mass="15635">MSGIRIGARRQSGTAVVEFGLVLPLLLLLLFGIIEFSVMLYDKAVITNASREATRQGVVYSMPYPASAVIVSTATGNLAKNLITFGGSGTPSATVSPTTGCTTTGTPLTVTVSYPFTGLAIGSGVVEGTPLNPLAGFAKNALTLTASTTMNCE</sequence>
<dbReference type="Proteomes" id="UP000078116">
    <property type="component" value="Unassembled WGS sequence"/>
</dbReference>
<dbReference type="AlphaFoldDB" id="A0A1A9N438"/>
<feature type="transmembrane region" description="Helical" evidence="1">
    <location>
        <begin position="21"/>
        <end position="41"/>
    </location>
</feature>